<keyword evidence="4 8" id="KW-0812">Transmembrane</keyword>
<dbReference type="GO" id="GO:0016020">
    <property type="term" value="C:membrane"/>
    <property type="evidence" value="ECO:0007669"/>
    <property type="project" value="UniProtKB-SubCell"/>
</dbReference>
<evidence type="ECO:0000256" key="5">
    <source>
        <dbReference type="ARBA" id="ARBA00022989"/>
    </source>
</evidence>
<feature type="region of interest" description="Disordered" evidence="7">
    <location>
        <begin position="242"/>
        <end position="264"/>
    </location>
</feature>
<comment type="subcellular location">
    <subcellularLocation>
        <location evidence="1">Membrane</location>
        <topology evidence="1">Multi-pass membrane protein</topology>
    </subcellularLocation>
</comment>
<dbReference type="OrthoDB" id="2796277at2759"/>
<feature type="transmembrane region" description="Helical" evidence="8">
    <location>
        <begin position="483"/>
        <end position="505"/>
    </location>
</feature>
<evidence type="ECO:0000256" key="3">
    <source>
        <dbReference type="ARBA" id="ARBA00022679"/>
    </source>
</evidence>
<feature type="region of interest" description="Disordered" evidence="7">
    <location>
        <begin position="146"/>
        <end position="192"/>
    </location>
</feature>
<feature type="transmembrane region" description="Helical" evidence="8">
    <location>
        <begin position="391"/>
        <end position="408"/>
    </location>
</feature>
<dbReference type="PANTHER" id="PTHR31595:SF67">
    <property type="entry name" value="WAX SYNTHASE DOMAIN-CONTAINING PROTEIN"/>
    <property type="match status" value="1"/>
</dbReference>
<keyword evidence="11" id="KW-1185">Reference proteome</keyword>
<keyword evidence="3 10" id="KW-0808">Transferase</keyword>
<comment type="similarity">
    <text evidence="2">Belongs to the wax synthase family.</text>
</comment>
<accession>A0A9P8C8M6</accession>
<evidence type="ECO:0000256" key="8">
    <source>
        <dbReference type="SAM" id="Phobius"/>
    </source>
</evidence>
<evidence type="ECO:0000256" key="2">
    <source>
        <dbReference type="ARBA" id="ARBA00007282"/>
    </source>
</evidence>
<sequence>MPNAILFPHLVATGPAPSHRDVSAAHREYFLDLVEDGSIRPLIFHYHFSGCLLLIAYLLIPHTTRPWVYRARWLVLAWNCWWGWKTLWETSSVSSAVNFIVGLTAAWNWVYSWTWLVFYRPQWDARRVKRRTVEAKAHRHHQTWAKASAARTGHGRELDGKTGPEASLTANARRRTRSQERERDAPSRWNGTAAPTETIADEYFWEPYPDNFRERLPWLCDLLINFRLPGWNIAIPQLPPPPPAASRHPPGIPRAPMPRGRSHTGLRRCESREDVFWTYVPRFVLGYLVLDLIKTIAIHDPFFLFGPTTYALPPFLARLSPILLYAYRQIMTMAAILTALETGLSLSPIVFCLLLGPPCLGEQAEPWYYSTHWGSVSNIFSRGLNGFWSSWWHQLFRFVFSAPTYYLVRVGAVSAGSQAFRLLQLLFAFAISGVLHAAGSVTTLPHTRPCDFLAFFLLQALGIFLQTVAASRLRPHVKSCPSILRRAGNFVFTVAWLLSTSWLLVDEFARGAVWLFEPVPISLLRGLGFGVEGDGWWCWEYMGSGWYRGRWWDSGMALF</sequence>
<dbReference type="Pfam" id="PF13813">
    <property type="entry name" value="MBOAT_2"/>
    <property type="match status" value="1"/>
</dbReference>
<name>A0A9P8C8M6_9HELO</name>
<feature type="domain" description="Wax synthase" evidence="9">
    <location>
        <begin position="373"/>
        <end position="457"/>
    </location>
</feature>
<evidence type="ECO:0000256" key="4">
    <source>
        <dbReference type="ARBA" id="ARBA00022692"/>
    </source>
</evidence>
<dbReference type="AlphaFoldDB" id="A0A9P8C8M6"/>
<evidence type="ECO:0000259" key="9">
    <source>
        <dbReference type="Pfam" id="PF13813"/>
    </source>
</evidence>
<evidence type="ECO:0000313" key="11">
    <source>
        <dbReference type="Proteomes" id="UP000824998"/>
    </source>
</evidence>
<dbReference type="GO" id="GO:0006629">
    <property type="term" value="P:lipid metabolic process"/>
    <property type="evidence" value="ECO:0007669"/>
    <property type="project" value="InterPro"/>
</dbReference>
<gene>
    <name evidence="10" type="ORF">BJ875DRAFT_235312</name>
</gene>
<evidence type="ECO:0000256" key="7">
    <source>
        <dbReference type="SAM" id="MobiDB-lite"/>
    </source>
</evidence>
<protein>
    <submittedName>
        <fullName evidence="10">Membrane bound O-acyl transferase family-domain-containing protein</fullName>
    </submittedName>
</protein>
<dbReference type="InterPro" id="IPR032805">
    <property type="entry name" value="Wax_synthase_dom"/>
</dbReference>
<keyword evidence="5 8" id="KW-1133">Transmembrane helix</keyword>
<feature type="transmembrane region" description="Helical" evidence="8">
    <location>
        <begin position="420"/>
        <end position="440"/>
    </location>
</feature>
<feature type="transmembrane region" description="Helical" evidence="8">
    <location>
        <begin position="334"/>
        <end position="356"/>
    </location>
</feature>
<feature type="transmembrane region" description="Helical" evidence="8">
    <location>
        <begin position="452"/>
        <end position="471"/>
    </location>
</feature>
<evidence type="ECO:0000256" key="6">
    <source>
        <dbReference type="ARBA" id="ARBA00023136"/>
    </source>
</evidence>
<evidence type="ECO:0000256" key="1">
    <source>
        <dbReference type="ARBA" id="ARBA00004141"/>
    </source>
</evidence>
<reference evidence="10" key="1">
    <citation type="journal article" date="2021" name="IMA Fungus">
        <title>Genomic characterization of three marine fungi, including Emericellopsis atlantica sp. nov. with signatures of a generalist lifestyle and marine biomass degradation.</title>
        <authorList>
            <person name="Hagestad O.C."/>
            <person name="Hou L."/>
            <person name="Andersen J.H."/>
            <person name="Hansen E.H."/>
            <person name="Altermark B."/>
            <person name="Li C."/>
            <person name="Kuhnert E."/>
            <person name="Cox R.J."/>
            <person name="Crous P.W."/>
            <person name="Spatafora J.W."/>
            <person name="Lail K."/>
            <person name="Amirebrahimi M."/>
            <person name="Lipzen A."/>
            <person name="Pangilinan J."/>
            <person name="Andreopoulos W."/>
            <person name="Hayes R.D."/>
            <person name="Ng V."/>
            <person name="Grigoriev I.V."/>
            <person name="Jackson S.A."/>
            <person name="Sutton T.D.S."/>
            <person name="Dobson A.D.W."/>
            <person name="Rama T."/>
        </authorList>
    </citation>
    <scope>NUCLEOTIDE SEQUENCE</scope>
    <source>
        <strain evidence="10">TRa018bII</strain>
    </source>
</reference>
<dbReference type="EMBL" id="MU251411">
    <property type="protein sequence ID" value="KAG9236251.1"/>
    <property type="molecule type" value="Genomic_DNA"/>
</dbReference>
<dbReference type="PANTHER" id="PTHR31595">
    <property type="entry name" value="LONG-CHAIN-ALCOHOL O-FATTY-ACYLTRANSFERASE 3-RELATED"/>
    <property type="match status" value="1"/>
</dbReference>
<organism evidence="10 11">
    <name type="scientific">Amylocarpus encephaloides</name>
    <dbReference type="NCBI Taxonomy" id="45428"/>
    <lineage>
        <taxon>Eukaryota</taxon>
        <taxon>Fungi</taxon>
        <taxon>Dikarya</taxon>
        <taxon>Ascomycota</taxon>
        <taxon>Pezizomycotina</taxon>
        <taxon>Leotiomycetes</taxon>
        <taxon>Helotiales</taxon>
        <taxon>Helotiales incertae sedis</taxon>
        <taxon>Amylocarpus</taxon>
    </lineage>
</organism>
<feature type="transmembrane region" description="Helical" evidence="8">
    <location>
        <begin position="96"/>
        <end position="119"/>
    </location>
</feature>
<comment type="caution">
    <text evidence="10">The sequence shown here is derived from an EMBL/GenBank/DDBJ whole genome shotgun (WGS) entry which is preliminary data.</text>
</comment>
<proteinExistence type="inferred from homology"/>
<dbReference type="Proteomes" id="UP000824998">
    <property type="component" value="Unassembled WGS sequence"/>
</dbReference>
<keyword evidence="6 8" id="KW-0472">Membrane</keyword>
<dbReference type="GO" id="GO:0008374">
    <property type="term" value="F:O-acyltransferase activity"/>
    <property type="evidence" value="ECO:0007669"/>
    <property type="project" value="InterPro"/>
</dbReference>
<dbReference type="InterPro" id="IPR044851">
    <property type="entry name" value="Wax_synthase"/>
</dbReference>
<evidence type="ECO:0000313" key="10">
    <source>
        <dbReference type="EMBL" id="KAG9236251.1"/>
    </source>
</evidence>
<feature type="compositionally biased region" description="Pro residues" evidence="7">
    <location>
        <begin position="242"/>
        <end position="256"/>
    </location>
</feature>
<feature type="compositionally biased region" description="Basic and acidic residues" evidence="7">
    <location>
        <begin position="177"/>
        <end position="186"/>
    </location>
</feature>
<feature type="transmembrane region" description="Helical" evidence="8">
    <location>
        <begin position="44"/>
        <end position="60"/>
    </location>
</feature>